<reference evidence="2 3" key="1">
    <citation type="submission" date="2024-02" db="EMBL/GenBank/DDBJ databases">
        <title>Full genome sequence of Nocardioides kribbensis.</title>
        <authorList>
            <person name="Poletto B.L."/>
            <person name="Silva G."/>
            <person name="Galante D."/>
            <person name="Campos K.R."/>
            <person name="Santos M.B.N."/>
            <person name="Sacchi C.T."/>
        </authorList>
    </citation>
    <scope>NUCLEOTIDE SEQUENCE [LARGE SCALE GENOMIC DNA]</scope>
    <source>
        <strain evidence="2 3">O4R</strain>
    </source>
</reference>
<evidence type="ECO:0008006" key="4">
    <source>
        <dbReference type="Google" id="ProtNLM"/>
    </source>
</evidence>
<feature type="transmembrane region" description="Helical" evidence="1">
    <location>
        <begin position="49"/>
        <end position="68"/>
    </location>
</feature>
<dbReference type="EMBL" id="JBEGDP010000028">
    <property type="protein sequence ID" value="MEQ7849090.1"/>
    <property type="molecule type" value="Genomic_DNA"/>
</dbReference>
<keyword evidence="1" id="KW-0472">Membrane</keyword>
<feature type="transmembrane region" description="Helical" evidence="1">
    <location>
        <begin position="21"/>
        <end position="43"/>
    </location>
</feature>
<evidence type="ECO:0000313" key="2">
    <source>
        <dbReference type="EMBL" id="MEQ7849090.1"/>
    </source>
</evidence>
<protein>
    <recommendedName>
        <fullName evidence="4">PH domain-containing protein</fullName>
    </recommendedName>
</protein>
<organism evidence="2 3">
    <name type="scientific">Nocardioides kribbensis</name>
    <dbReference type="NCBI Taxonomy" id="305517"/>
    <lineage>
        <taxon>Bacteria</taxon>
        <taxon>Bacillati</taxon>
        <taxon>Actinomycetota</taxon>
        <taxon>Actinomycetes</taxon>
        <taxon>Propionibacteriales</taxon>
        <taxon>Nocardioidaceae</taxon>
        <taxon>Nocardioides</taxon>
    </lineage>
</organism>
<dbReference type="RefSeq" id="WP_056905065.1">
    <property type="nucleotide sequence ID" value="NZ_BAAAMM010000023.1"/>
</dbReference>
<keyword evidence="1" id="KW-1133">Transmembrane helix</keyword>
<gene>
    <name evidence="2" type="ORF">V6R90_17570</name>
</gene>
<keyword evidence="3" id="KW-1185">Reference proteome</keyword>
<dbReference type="Proteomes" id="UP001482520">
    <property type="component" value="Unassembled WGS sequence"/>
</dbReference>
<evidence type="ECO:0000256" key="1">
    <source>
        <dbReference type="SAM" id="Phobius"/>
    </source>
</evidence>
<evidence type="ECO:0000313" key="3">
    <source>
        <dbReference type="Proteomes" id="UP001482520"/>
    </source>
</evidence>
<name>A0ABV1P2V8_9ACTN</name>
<proteinExistence type="predicted"/>
<comment type="caution">
    <text evidence="2">The sequence shown here is derived from an EMBL/GenBank/DDBJ whole genome shotgun (WGS) entry which is preliminary data.</text>
</comment>
<keyword evidence="1" id="KW-0812">Transmembrane</keyword>
<sequence length="158" mass="16889">MPEPLPTPHDYRMHPALAARFVGAGLVALALVMFGGTALVAVAGWSGDLLLVPLVLGVVGVITLGWWLRSRAYVLRADAEGYHVRLVRGAGVRDAAWRDVESAATSSPRGIPCLVLHLRGGGTTTIPVQAVAIDREQLVREVQRRLDAGRGLRRLGDS</sequence>
<accession>A0ABV1P2V8</accession>